<evidence type="ECO:0000313" key="4">
    <source>
        <dbReference type="Proteomes" id="UP000288361"/>
    </source>
</evidence>
<dbReference type="GO" id="GO:0003700">
    <property type="term" value="F:DNA-binding transcription factor activity"/>
    <property type="evidence" value="ECO:0007669"/>
    <property type="project" value="TreeGrafter"/>
</dbReference>
<dbReference type="CDD" id="cd00093">
    <property type="entry name" value="HTH_XRE"/>
    <property type="match status" value="1"/>
</dbReference>
<dbReference type="SMART" id="SM00530">
    <property type="entry name" value="HTH_XRE"/>
    <property type="match status" value="1"/>
</dbReference>
<dbReference type="InterPro" id="IPR050807">
    <property type="entry name" value="TransReg_Diox_bact_type"/>
</dbReference>
<evidence type="ECO:0000313" key="3">
    <source>
        <dbReference type="EMBL" id="RUO62804.1"/>
    </source>
</evidence>
<evidence type="ECO:0000259" key="2">
    <source>
        <dbReference type="PROSITE" id="PS50943"/>
    </source>
</evidence>
<dbReference type="Pfam" id="PF01381">
    <property type="entry name" value="HTH_3"/>
    <property type="match status" value="1"/>
</dbReference>
<dbReference type="SUPFAM" id="SSF47413">
    <property type="entry name" value="lambda repressor-like DNA-binding domains"/>
    <property type="match status" value="1"/>
</dbReference>
<reference evidence="3 4" key="1">
    <citation type="journal article" date="2011" name="Front. Microbiol.">
        <title>Genomic signatures of strain selection and enhancement in Bacillus atrophaeus var. globigii, a historical biowarfare simulant.</title>
        <authorList>
            <person name="Gibbons H.S."/>
            <person name="Broomall S.M."/>
            <person name="McNew L.A."/>
            <person name="Daligault H."/>
            <person name="Chapman C."/>
            <person name="Bruce D."/>
            <person name="Karavis M."/>
            <person name="Krepps M."/>
            <person name="McGregor P.A."/>
            <person name="Hong C."/>
            <person name="Park K.H."/>
            <person name="Akmal A."/>
            <person name="Feldman A."/>
            <person name="Lin J.S."/>
            <person name="Chang W.E."/>
            <person name="Higgs B.W."/>
            <person name="Demirev P."/>
            <person name="Lindquist J."/>
            <person name="Liem A."/>
            <person name="Fochler E."/>
            <person name="Read T.D."/>
            <person name="Tapia R."/>
            <person name="Johnson S."/>
            <person name="Bishop-Lilly K.A."/>
            <person name="Detter C."/>
            <person name="Han C."/>
            <person name="Sozhamannan S."/>
            <person name="Rosenzweig C.N."/>
            <person name="Skowronski E.W."/>
        </authorList>
    </citation>
    <scope>NUCLEOTIDE SEQUENCE [LARGE SCALE GENOMIC DNA]</scope>
    <source>
        <strain evidence="3 4">TPS4-2</strain>
    </source>
</reference>
<dbReference type="RefSeq" id="WP_006955914.1">
    <property type="nucleotide sequence ID" value="NZ_JBHUMT010000004.1"/>
</dbReference>
<dbReference type="GO" id="GO:0003677">
    <property type="term" value="F:DNA binding"/>
    <property type="evidence" value="ECO:0007669"/>
    <property type="project" value="UniProtKB-KW"/>
</dbReference>
<dbReference type="InterPro" id="IPR010982">
    <property type="entry name" value="Lambda_DNA-bd_dom_sf"/>
</dbReference>
<dbReference type="GO" id="GO:0005829">
    <property type="term" value="C:cytosol"/>
    <property type="evidence" value="ECO:0007669"/>
    <property type="project" value="TreeGrafter"/>
</dbReference>
<dbReference type="Gene3D" id="1.10.260.40">
    <property type="entry name" value="lambda repressor-like DNA-binding domains"/>
    <property type="match status" value="1"/>
</dbReference>
<protein>
    <submittedName>
        <fullName evidence="3">XRE family transcriptional regulator</fullName>
    </submittedName>
</protein>
<dbReference type="PROSITE" id="PS50943">
    <property type="entry name" value="HTH_CROC1"/>
    <property type="match status" value="1"/>
</dbReference>
<accession>A0A432YPD8</accession>
<dbReference type="AlphaFoldDB" id="A0A432YPD8"/>
<dbReference type="Proteomes" id="UP000288361">
    <property type="component" value="Unassembled WGS sequence"/>
</dbReference>
<keyword evidence="1" id="KW-0238">DNA-binding</keyword>
<proteinExistence type="predicted"/>
<dbReference type="PANTHER" id="PTHR46797">
    <property type="entry name" value="HTH-TYPE TRANSCRIPTIONAL REGULATOR"/>
    <property type="match status" value="1"/>
</dbReference>
<dbReference type="InterPro" id="IPR001387">
    <property type="entry name" value="Cro/C1-type_HTH"/>
</dbReference>
<gene>
    <name evidence="3" type="ORF">CWI73_10070</name>
</gene>
<comment type="caution">
    <text evidence="3">The sequence shown here is derived from an EMBL/GenBank/DDBJ whole genome shotgun (WGS) entry which is preliminary data.</text>
</comment>
<name>A0A432YPD8_9GAMM</name>
<feature type="domain" description="HTH cro/C1-type" evidence="2">
    <location>
        <begin position="11"/>
        <end position="65"/>
    </location>
</feature>
<sequence>MDIKAAFGKAVKLRRVEIDLSQEDMANSAGMARSFISKVERGDANPSVTSVKKIADTLGVLPSDLWLKAEGYLSK</sequence>
<dbReference type="PANTHER" id="PTHR46797:SF1">
    <property type="entry name" value="METHYLPHOSPHONATE SYNTHASE"/>
    <property type="match status" value="1"/>
</dbReference>
<evidence type="ECO:0000256" key="1">
    <source>
        <dbReference type="ARBA" id="ARBA00023125"/>
    </source>
</evidence>
<organism evidence="3 4">
    <name type="scientific">Idiomarina piscisalsi</name>
    <dbReference type="NCBI Taxonomy" id="1096243"/>
    <lineage>
        <taxon>Bacteria</taxon>
        <taxon>Pseudomonadati</taxon>
        <taxon>Pseudomonadota</taxon>
        <taxon>Gammaproteobacteria</taxon>
        <taxon>Alteromonadales</taxon>
        <taxon>Idiomarinaceae</taxon>
        <taxon>Idiomarina</taxon>
    </lineage>
</organism>
<dbReference type="EMBL" id="PIQA01000011">
    <property type="protein sequence ID" value="RUO62804.1"/>
    <property type="molecule type" value="Genomic_DNA"/>
</dbReference>